<evidence type="ECO:0000256" key="6">
    <source>
        <dbReference type="ARBA" id="ARBA00022741"/>
    </source>
</evidence>
<keyword evidence="8" id="KW-0067">ATP-binding</keyword>
<proteinExistence type="predicted"/>
<dbReference type="Gene3D" id="3.30.565.10">
    <property type="entry name" value="Histidine kinase-like ATPase, C-terminal domain"/>
    <property type="match status" value="1"/>
</dbReference>
<dbReference type="InterPro" id="IPR011102">
    <property type="entry name" value="Sig_transdc_His_kinase_HWE"/>
</dbReference>
<dbReference type="InterPro" id="IPR036890">
    <property type="entry name" value="HATPase_C_sf"/>
</dbReference>
<comment type="subcellular location">
    <subcellularLocation>
        <location evidence="2">Membrane</location>
    </subcellularLocation>
</comment>
<dbReference type="EMBL" id="CP080590">
    <property type="protein sequence ID" value="QYO78880.1"/>
    <property type="molecule type" value="Genomic_DNA"/>
</dbReference>
<dbReference type="Gene3D" id="6.10.340.10">
    <property type="match status" value="1"/>
</dbReference>
<evidence type="ECO:0000256" key="1">
    <source>
        <dbReference type="ARBA" id="ARBA00000085"/>
    </source>
</evidence>
<gene>
    <name evidence="10" type="ORF">K1X15_10240</name>
</gene>
<dbReference type="PROSITE" id="PS50885">
    <property type="entry name" value="HAMP"/>
    <property type="match status" value="1"/>
</dbReference>
<evidence type="ECO:0000313" key="10">
    <source>
        <dbReference type="EMBL" id="QYO78880.1"/>
    </source>
</evidence>
<protein>
    <recommendedName>
        <fullName evidence="3">histidine kinase</fullName>
        <ecNumber evidence="3">2.7.13.3</ecNumber>
    </recommendedName>
</protein>
<accession>A0ABX8WJ15</accession>
<dbReference type="Proteomes" id="UP000825799">
    <property type="component" value="Chromosome"/>
</dbReference>
<dbReference type="PANTHER" id="PTHR41523:SF7">
    <property type="entry name" value="HISTIDINE KINASE"/>
    <property type="match status" value="1"/>
</dbReference>
<evidence type="ECO:0000256" key="8">
    <source>
        <dbReference type="ARBA" id="ARBA00022840"/>
    </source>
</evidence>
<evidence type="ECO:0000256" key="3">
    <source>
        <dbReference type="ARBA" id="ARBA00012438"/>
    </source>
</evidence>
<dbReference type="RefSeq" id="WP_220307332.1">
    <property type="nucleotide sequence ID" value="NZ_CP080590.1"/>
</dbReference>
<comment type="catalytic activity">
    <reaction evidence="1">
        <text>ATP + protein L-histidine = ADP + protein N-phospho-L-histidine.</text>
        <dbReference type="EC" id="2.7.13.3"/>
    </reaction>
</comment>
<evidence type="ECO:0000256" key="7">
    <source>
        <dbReference type="ARBA" id="ARBA00022777"/>
    </source>
</evidence>
<evidence type="ECO:0000256" key="2">
    <source>
        <dbReference type="ARBA" id="ARBA00004370"/>
    </source>
</evidence>
<dbReference type="InterPro" id="IPR003660">
    <property type="entry name" value="HAMP_dom"/>
</dbReference>
<organism evidence="10 11">
    <name type="scientific">Devosia salina</name>
    <dbReference type="NCBI Taxonomy" id="2860336"/>
    <lineage>
        <taxon>Bacteria</taxon>
        <taxon>Pseudomonadati</taxon>
        <taxon>Pseudomonadota</taxon>
        <taxon>Alphaproteobacteria</taxon>
        <taxon>Hyphomicrobiales</taxon>
        <taxon>Devosiaceae</taxon>
        <taxon>Devosia</taxon>
    </lineage>
</organism>
<name>A0ABX8WJ15_9HYPH</name>
<reference evidence="10 11" key="1">
    <citation type="submission" date="2021-08" db="EMBL/GenBank/DDBJ databases">
        <title>Devosia salina sp. nov., isolated from the South China Sea sediment.</title>
        <authorList>
            <person name="Zhou Z."/>
        </authorList>
    </citation>
    <scope>NUCLEOTIDE SEQUENCE [LARGE SCALE GENOMIC DNA]</scope>
    <source>
        <strain evidence="10 11">SCS-3</strain>
    </source>
</reference>
<keyword evidence="5" id="KW-0808">Transferase</keyword>
<keyword evidence="6" id="KW-0547">Nucleotide-binding</keyword>
<dbReference type="PANTHER" id="PTHR41523">
    <property type="entry name" value="TWO-COMPONENT SYSTEM SENSOR PROTEIN"/>
    <property type="match status" value="1"/>
</dbReference>
<dbReference type="SMART" id="SM00911">
    <property type="entry name" value="HWE_HK"/>
    <property type="match status" value="1"/>
</dbReference>
<evidence type="ECO:0000259" key="9">
    <source>
        <dbReference type="PROSITE" id="PS50885"/>
    </source>
</evidence>
<sequence>MADRRATHLNLRLRLLVLAVLGLLPAFAIILIDQFNTRSQSIADAEAYSLRMTEIVLGEVIRGMTGAATLMIGMRHSSELQDPDDCEQYLTGIRLDIPSLVDLAIANTRGTILCHSGASSLPAVAAGIDKLMNAATAEGLQVGTYTPTPGGAALPMAMAVPSLSGSETRYIYLNVILTELERLVESAVPGTTGATIVADREGTVLFRLPTGALKPGDRLPEALAALAQESEPATTRAPGGNGTMLIVGYRPVTGAPPIAVFFGLEENQVLAPLDRAALLNTLVACLGATLAVLLAWSVGRRWVEQPVERLSKAVWARRTGDKSARTNYEDDGTEFGRIGSSIDLLFDELDDREQGQALAEEQRDLNAREVQHRVKNLLAVIQVIAKQTFTGTADLPEVRAFEGRIAAIVRANTSLLAREGEAGDIAEIAATSLKPFVGANVERIKFAGPAMRVSPKVSMALSMALYELATNAVKYGALSVPGGQIHLSWSQEADRFRLIWRERHGPRVQNPDHAGFGTMMVKRVLAAETFGNVDLAFHEDGLEYILDCPLDRVVSPETVARS</sequence>
<evidence type="ECO:0000256" key="4">
    <source>
        <dbReference type="ARBA" id="ARBA00022553"/>
    </source>
</evidence>
<keyword evidence="11" id="KW-1185">Reference proteome</keyword>
<keyword evidence="7" id="KW-0418">Kinase</keyword>
<evidence type="ECO:0000313" key="11">
    <source>
        <dbReference type="Proteomes" id="UP000825799"/>
    </source>
</evidence>
<feature type="domain" description="HAMP" evidence="9">
    <location>
        <begin position="301"/>
        <end position="354"/>
    </location>
</feature>
<keyword evidence="4" id="KW-0597">Phosphoprotein</keyword>
<dbReference type="SUPFAM" id="SSF55874">
    <property type="entry name" value="ATPase domain of HSP90 chaperone/DNA topoisomerase II/histidine kinase"/>
    <property type="match status" value="1"/>
</dbReference>
<evidence type="ECO:0000256" key="5">
    <source>
        <dbReference type="ARBA" id="ARBA00022679"/>
    </source>
</evidence>
<dbReference type="Pfam" id="PF07536">
    <property type="entry name" value="HWE_HK"/>
    <property type="match status" value="1"/>
</dbReference>
<dbReference type="EC" id="2.7.13.3" evidence="3"/>